<keyword evidence="4" id="KW-0326">Glycosidase</keyword>
<accession>A0A2P6MJV9</accession>
<evidence type="ECO:0000256" key="4">
    <source>
        <dbReference type="ARBA" id="ARBA00023295"/>
    </source>
</evidence>
<dbReference type="GO" id="GO:0009313">
    <property type="term" value="P:oligosaccharide catabolic process"/>
    <property type="evidence" value="ECO:0007669"/>
    <property type="project" value="TreeGrafter"/>
</dbReference>
<dbReference type="FunFam" id="3.90.400.10:FF:000002">
    <property type="entry name" value="Sucrose isomerase"/>
    <property type="match status" value="1"/>
</dbReference>
<dbReference type="GO" id="GO:0005737">
    <property type="term" value="C:cytoplasm"/>
    <property type="evidence" value="ECO:0007669"/>
    <property type="project" value="UniProtKB-SubCell"/>
</dbReference>
<sequence length="559" mass="63255">MTSQWWKDAVVYQVYPRSFADGNGDGIGDLAGILERLDYLQNLGINVLWLSPVYASPMKDNGYDISDYRAIAAEFGSMEEMQKLIKEADKRGISILMDLVVNHTSDQHAWFQESCSSRTSAKRNWYIWEDADETGAPPNNLRSIFGGSCWEWDENTGQYYFHSFAKEQPDLNWENDEVREAVYDMIRWWLDQGIAGFRVDAITFIKKPEVHKDQPADASDGTSVVKPNQPGINAFLKEMKEKGFQSEEVMTVAEAPGVAPEELPAFAGENGFFSMLIEFDHVDLDITPSGRWFESVGWTTADFRRAITRSQQKVNEGGWSALYLENHDQPRSLSRYIPEADQGTKTAKLLATVYFFLRGTPFIYQGQEIGMQNVTYASLSDYDDLSTIDQYHAARQEGLSESEAFAVVSRRSRDNARTPMQWSAEKNGGFSEGEPWLKSNTNTAVVNVEKAEKDTDSILHYYRSLVTIRRSEAWKDWLRDGIYEEVEQVHPDVFVYRRVYKEKALTVAANFSRHPVTVELPAPLEEKVAGNETGLHAEGTLLHLTPYEAVAATGPEGGK</sequence>
<organism evidence="6 7">
    <name type="scientific">Alkalicoccus urumqiensis</name>
    <name type="common">Bacillus urumqiensis</name>
    <dbReference type="NCBI Taxonomy" id="1548213"/>
    <lineage>
        <taxon>Bacteria</taxon>
        <taxon>Bacillati</taxon>
        <taxon>Bacillota</taxon>
        <taxon>Bacilli</taxon>
        <taxon>Bacillales</taxon>
        <taxon>Bacillaceae</taxon>
        <taxon>Alkalicoccus</taxon>
    </lineage>
</organism>
<evidence type="ECO:0000256" key="3">
    <source>
        <dbReference type="ARBA" id="ARBA00022801"/>
    </source>
</evidence>
<evidence type="ECO:0000313" key="6">
    <source>
        <dbReference type="EMBL" id="PRO66576.1"/>
    </source>
</evidence>
<feature type="domain" description="Glycosyl hydrolase family 13 catalytic" evidence="5">
    <location>
        <begin position="13"/>
        <end position="417"/>
    </location>
</feature>
<reference evidence="6 7" key="1">
    <citation type="submission" date="2018-03" db="EMBL/GenBank/DDBJ databases">
        <title>Bacillus urumqiensis sp. nov., a moderately haloalkaliphilic bacterium isolated from a salt lake.</title>
        <authorList>
            <person name="Zhao B."/>
            <person name="Liao Z."/>
        </authorList>
    </citation>
    <scope>NUCLEOTIDE SEQUENCE [LARGE SCALE GENOMIC DNA]</scope>
    <source>
        <strain evidence="6 7">BZ-SZ-XJ18</strain>
    </source>
</reference>
<dbReference type="Gene3D" id="3.20.20.80">
    <property type="entry name" value="Glycosidases"/>
    <property type="match status" value="1"/>
</dbReference>
<dbReference type="Proteomes" id="UP000243650">
    <property type="component" value="Unassembled WGS sequence"/>
</dbReference>
<dbReference type="InterPro" id="IPR013780">
    <property type="entry name" value="Glyco_hydro_b"/>
</dbReference>
<comment type="subcellular location">
    <subcellularLocation>
        <location evidence="1">Cytoplasm</location>
    </subcellularLocation>
</comment>
<dbReference type="RefSeq" id="WP_105958212.1">
    <property type="nucleotide sequence ID" value="NZ_PVNS01000003.1"/>
</dbReference>
<proteinExistence type="inferred from homology"/>
<dbReference type="SUPFAM" id="SSF51445">
    <property type="entry name" value="(Trans)glycosidases"/>
    <property type="match status" value="1"/>
</dbReference>
<comment type="caution">
    <text evidence="6">The sequence shown here is derived from an EMBL/GenBank/DDBJ whole genome shotgun (WGS) entry which is preliminary data.</text>
</comment>
<dbReference type="Gene3D" id="2.60.40.1180">
    <property type="entry name" value="Golgi alpha-mannosidase II"/>
    <property type="match status" value="1"/>
</dbReference>
<dbReference type="InterPro" id="IPR006047">
    <property type="entry name" value="GH13_cat_dom"/>
</dbReference>
<dbReference type="InterPro" id="IPR045857">
    <property type="entry name" value="O16G_dom_2"/>
</dbReference>
<keyword evidence="3 6" id="KW-0378">Hydrolase</keyword>
<evidence type="ECO:0000256" key="2">
    <source>
        <dbReference type="ARBA" id="ARBA00008061"/>
    </source>
</evidence>
<protein>
    <submittedName>
        <fullName evidence="6">Glucohydrolase</fullName>
    </submittedName>
</protein>
<dbReference type="CDD" id="cd11333">
    <property type="entry name" value="AmyAc_SI_OligoGlu_DGase"/>
    <property type="match status" value="1"/>
</dbReference>
<evidence type="ECO:0000259" key="5">
    <source>
        <dbReference type="SMART" id="SM00642"/>
    </source>
</evidence>
<dbReference type="SUPFAM" id="SSF51011">
    <property type="entry name" value="Glycosyl hydrolase domain"/>
    <property type="match status" value="1"/>
</dbReference>
<dbReference type="SMART" id="SM00642">
    <property type="entry name" value="Aamy"/>
    <property type="match status" value="1"/>
</dbReference>
<dbReference type="Gene3D" id="3.90.400.10">
    <property type="entry name" value="Oligo-1,6-glucosidase, Domain 2"/>
    <property type="match status" value="1"/>
</dbReference>
<dbReference type="PANTHER" id="PTHR10357:SF179">
    <property type="entry name" value="NEUTRAL AND BASIC AMINO ACID TRANSPORT PROTEIN RBAT"/>
    <property type="match status" value="1"/>
</dbReference>
<dbReference type="EMBL" id="PVNS01000003">
    <property type="protein sequence ID" value="PRO66576.1"/>
    <property type="molecule type" value="Genomic_DNA"/>
</dbReference>
<keyword evidence="7" id="KW-1185">Reference proteome</keyword>
<dbReference type="AlphaFoldDB" id="A0A2P6MJV9"/>
<gene>
    <name evidence="6" type="ORF">C6I21_04325</name>
</gene>
<dbReference type="GO" id="GO:0004556">
    <property type="term" value="F:alpha-amylase activity"/>
    <property type="evidence" value="ECO:0007669"/>
    <property type="project" value="TreeGrafter"/>
</dbReference>
<comment type="similarity">
    <text evidence="2">Belongs to the glycosyl hydrolase 13 family.</text>
</comment>
<dbReference type="Pfam" id="PF00128">
    <property type="entry name" value="Alpha-amylase"/>
    <property type="match status" value="1"/>
</dbReference>
<dbReference type="InterPro" id="IPR017853">
    <property type="entry name" value="GH"/>
</dbReference>
<dbReference type="PANTHER" id="PTHR10357">
    <property type="entry name" value="ALPHA-AMYLASE FAMILY MEMBER"/>
    <property type="match status" value="1"/>
</dbReference>
<evidence type="ECO:0000256" key="1">
    <source>
        <dbReference type="ARBA" id="ARBA00004496"/>
    </source>
</evidence>
<name>A0A2P6MJV9_ALKUR</name>
<evidence type="ECO:0000313" key="7">
    <source>
        <dbReference type="Proteomes" id="UP000243650"/>
    </source>
</evidence>
<dbReference type="OrthoDB" id="9805159at2"/>
<dbReference type="FunFam" id="3.20.20.80:FF:000064">
    <property type="entry name" value="Oligo-1,6-glucosidase"/>
    <property type="match status" value="1"/>
</dbReference>